<feature type="region of interest" description="Disordered" evidence="6">
    <location>
        <begin position="198"/>
        <end position="218"/>
    </location>
</feature>
<dbReference type="Gene3D" id="2.40.240.10">
    <property type="entry name" value="Ribosomal Protein L25, Chain P"/>
    <property type="match status" value="1"/>
</dbReference>
<accession>A0A7C0ZHA0</accession>
<keyword evidence="1 5" id="KW-0699">rRNA-binding</keyword>
<dbReference type="InterPro" id="IPR037121">
    <property type="entry name" value="Ribosomal_bL25_C"/>
</dbReference>
<evidence type="ECO:0000256" key="1">
    <source>
        <dbReference type="ARBA" id="ARBA00022730"/>
    </source>
</evidence>
<dbReference type="GO" id="GO:0022625">
    <property type="term" value="C:cytosolic large ribosomal subunit"/>
    <property type="evidence" value="ECO:0007669"/>
    <property type="project" value="TreeGrafter"/>
</dbReference>
<dbReference type="SUPFAM" id="SSF50715">
    <property type="entry name" value="Ribosomal protein L25-like"/>
    <property type="match status" value="1"/>
</dbReference>
<name>A0A7C0ZHA0_UNCW3</name>
<dbReference type="GO" id="GO:0003735">
    <property type="term" value="F:structural constituent of ribosome"/>
    <property type="evidence" value="ECO:0007669"/>
    <property type="project" value="InterPro"/>
</dbReference>
<dbReference type="EMBL" id="DQWE01000051">
    <property type="protein sequence ID" value="HDI82365.1"/>
    <property type="molecule type" value="Genomic_DNA"/>
</dbReference>
<dbReference type="Proteomes" id="UP000885847">
    <property type="component" value="Unassembled WGS sequence"/>
</dbReference>
<dbReference type="InterPro" id="IPR020056">
    <property type="entry name" value="Rbsml_bL25/Gln-tRNA_synth_N"/>
</dbReference>
<comment type="function">
    <text evidence="5">This is one of the proteins that binds to the 5S RNA in the ribosome where it forms part of the central protuberance.</text>
</comment>
<dbReference type="PANTHER" id="PTHR33284">
    <property type="entry name" value="RIBOSOMAL PROTEIN L25/GLN-TRNA SYNTHETASE, ANTI-CODON-BINDING DOMAIN-CONTAINING PROTEIN"/>
    <property type="match status" value="1"/>
</dbReference>
<dbReference type="Pfam" id="PF01386">
    <property type="entry name" value="Ribosomal_L25p"/>
    <property type="match status" value="1"/>
</dbReference>
<keyword evidence="2 5" id="KW-0694">RNA-binding</keyword>
<comment type="similarity">
    <text evidence="5">Belongs to the bacterial ribosomal protein bL25 family. CTC subfamily.</text>
</comment>
<keyword evidence="4 5" id="KW-0687">Ribonucleoprotein</keyword>
<dbReference type="InterPro" id="IPR020057">
    <property type="entry name" value="Ribosomal_bL25_b-dom"/>
</dbReference>
<evidence type="ECO:0000256" key="5">
    <source>
        <dbReference type="HAMAP-Rule" id="MF_01334"/>
    </source>
</evidence>
<keyword evidence="3 5" id="KW-0689">Ribosomal protein</keyword>
<dbReference type="GO" id="GO:0008097">
    <property type="term" value="F:5S rRNA binding"/>
    <property type="evidence" value="ECO:0007669"/>
    <property type="project" value="InterPro"/>
</dbReference>
<dbReference type="NCBIfam" id="TIGR00731">
    <property type="entry name" value="bL25_bact_ctc"/>
    <property type="match status" value="1"/>
</dbReference>
<dbReference type="GO" id="GO:0006412">
    <property type="term" value="P:translation"/>
    <property type="evidence" value="ECO:0007669"/>
    <property type="project" value="UniProtKB-UniRule"/>
</dbReference>
<dbReference type="HAMAP" id="MF_01334">
    <property type="entry name" value="Ribosomal_bL25_CTC"/>
    <property type="match status" value="1"/>
</dbReference>
<feature type="compositionally biased region" description="Basic and acidic residues" evidence="6">
    <location>
        <begin position="206"/>
        <end position="218"/>
    </location>
</feature>
<evidence type="ECO:0000256" key="3">
    <source>
        <dbReference type="ARBA" id="ARBA00022980"/>
    </source>
</evidence>
<feature type="domain" description="Large ribosomal subunit protein bL25 L25" evidence="7">
    <location>
        <begin position="4"/>
        <end position="91"/>
    </location>
</feature>
<dbReference type="PANTHER" id="PTHR33284:SF1">
    <property type="entry name" value="RIBOSOMAL PROTEIN L25_GLN-TRNA SYNTHETASE, ANTI-CODON-BINDING DOMAIN-CONTAINING PROTEIN"/>
    <property type="match status" value="1"/>
</dbReference>
<organism evidence="9">
    <name type="scientific">candidate division WOR-3 bacterium</name>
    <dbReference type="NCBI Taxonomy" id="2052148"/>
    <lineage>
        <taxon>Bacteria</taxon>
        <taxon>Bacteria division WOR-3</taxon>
    </lineage>
</organism>
<evidence type="ECO:0000259" key="7">
    <source>
        <dbReference type="Pfam" id="PF01386"/>
    </source>
</evidence>
<evidence type="ECO:0000256" key="6">
    <source>
        <dbReference type="SAM" id="MobiDB-lite"/>
    </source>
</evidence>
<reference evidence="9" key="1">
    <citation type="journal article" date="2020" name="mSystems">
        <title>Genome- and Community-Level Interaction Insights into Carbon Utilization and Element Cycling Functions of Hydrothermarchaeota in Hydrothermal Sediment.</title>
        <authorList>
            <person name="Zhou Z."/>
            <person name="Liu Y."/>
            <person name="Xu W."/>
            <person name="Pan J."/>
            <person name="Luo Z.H."/>
            <person name="Li M."/>
        </authorList>
    </citation>
    <scope>NUCLEOTIDE SEQUENCE [LARGE SCALE GENOMIC DNA]</scope>
    <source>
        <strain evidence="9">HyVt-102</strain>
    </source>
</reference>
<proteinExistence type="inferred from homology"/>
<dbReference type="InterPro" id="IPR001021">
    <property type="entry name" value="Ribosomal_bL25_long"/>
</dbReference>
<protein>
    <recommendedName>
        <fullName evidence="5">Large ribosomal subunit protein bL25</fullName>
    </recommendedName>
    <alternativeName>
        <fullName evidence="5">General stress protein CTC</fullName>
    </alternativeName>
</protein>
<evidence type="ECO:0000256" key="2">
    <source>
        <dbReference type="ARBA" id="ARBA00022884"/>
    </source>
</evidence>
<dbReference type="InterPro" id="IPR020930">
    <property type="entry name" value="Ribosomal_uL5_bac-type"/>
</dbReference>
<sequence length="218" mass="24729">MYKIKAEIREEKGKTKVKKLRKEGWIPGVVYGHGEKTMNIKVREEELKKLVHSIPSESTVIELHVGKKKFNTLFQEITRDIFTDRFLHVDFHILHKGEKVWVKVPIELTGECKGVKEGGIIDFIVREVEVECLPKDIPEKIVVDITNLGIGDSLHVGDIDTGGKFTIDMDPHTPIVSIIMPKKMEAVVAAEEVEEVVEEAPEEPEVIAKGKEEEEKEE</sequence>
<evidence type="ECO:0000256" key="4">
    <source>
        <dbReference type="ARBA" id="ARBA00023274"/>
    </source>
</evidence>
<dbReference type="Pfam" id="PF14693">
    <property type="entry name" value="Ribosomal_TL5_C"/>
    <property type="match status" value="1"/>
</dbReference>
<dbReference type="Gene3D" id="2.170.120.20">
    <property type="entry name" value="Ribosomal protein L25, beta domain"/>
    <property type="match status" value="1"/>
</dbReference>
<dbReference type="CDD" id="cd00495">
    <property type="entry name" value="Ribosomal_L25_TL5_CTC"/>
    <property type="match status" value="1"/>
</dbReference>
<comment type="subunit">
    <text evidence="5">Part of the 50S ribosomal subunit; part of the 5S rRNA/L5/L18/L25 subcomplex. Contacts the 5S rRNA. Binds to the 5S rRNA independently of L5 and L18.</text>
</comment>
<dbReference type="InterPro" id="IPR029751">
    <property type="entry name" value="Ribosomal_L25_dom"/>
</dbReference>
<evidence type="ECO:0000259" key="8">
    <source>
        <dbReference type="Pfam" id="PF14693"/>
    </source>
</evidence>
<dbReference type="AlphaFoldDB" id="A0A7C0ZHA0"/>
<dbReference type="InterPro" id="IPR011035">
    <property type="entry name" value="Ribosomal_bL25/Gln-tRNA_synth"/>
</dbReference>
<feature type="domain" description="Large ribosomal subunit protein bL25 beta" evidence="8">
    <location>
        <begin position="99"/>
        <end position="182"/>
    </location>
</feature>
<gene>
    <name evidence="5" type="primary">rplY</name>
    <name evidence="5" type="synonym">ctc</name>
    <name evidence="9" type="ORF">ENF18_01065</name>
</gene>
<evidence type="ECO:0000313" key="9">
    <source>
        <dbReference type="EMBL" id="HDI82365.1"/>
    </source>
</evidence>
<comment type="caution">
    <text evidence="9">The sequence shown here is derived from an EMBL/GenBank/DDBJ whole genome shotgun (WGS) entry which is preliminary data.</text>
</comment>